<comment type="pathway">
    <text evidence="2">Glycolipid biosynthesis; glycosylphosphatidylinositol-anchor biosynthesis.</text>
</comment>
<gene>
    <name evidence="12" type="ORF">SAMN05216267_100236</name>
</gene>
<feature type="transmembrane region" description="Helical" evidence="11">
    <location>
        <begin position="272"/>
        <end position="296"/>
    </location>
</feature>
<feature type="transmembrane region" description="Helical" evidence="11">
    <location>
        <begin position="42"/>
        <end position="61"/>
    </location>
</feature>
<organism evidence="12 13">
    <name type="scientific">Actinacidiphila rubida</name>
    <dbReference type="NCBI Taxonomy" id="310780"/>
    <lineage>
        <taxon>Bacteria</taxon>
        <taxon>Bacillati</taxon>
        <taxon>Actinomycetota</taxon>
        <taxon>Actinomycetes</taxon>
        <taxon>Kitasatosporales</taxon>
        <taxon>Streptomycetaceae</taxon>
        <taxon>Actinacidiphila</taxon>
    </lineage>
</organism>
<feature type="transmembrane region" description="Helical" evidence="11">
    <location>
        <begin position="414"/>
        <end position="433"/>
    </location>
</feature>
<keyword evidence="8 11" id="KW-1133">Transmembrane helix</keyword>
<dbReference type="GO" id="GO:0006506">
    <property type="term" value="P:GPI anchor biosynthetic process"/>
    <property type="evidence" value="ECO:0007669"/>
    <property type="project" value="UniProtKB-UniPathway"/>
</dbReference>
<dbReference type="GO" id="GO:0016020">
    <property type="term" value="C:membrane"/>
    <property type="evidence" value="ECO:0007669"/>
    <property type="project" value="GOC"/>
</dbReference>
<keyword evidence="13" id="KW-1185">Reference proteome</keyword>
<dbReference type="PANTHER" id="PTHR12468:SF2">
    <property type="entry name" value="GPI MANNOSYLTRANSFERASE 2"/>
    <property type="match status" value="1"/>
</dbReference>
<keyword evidence="3" id="KW-0337">GPI-anchor biosynthesis</keyword>
<dbReference type="OrthoDB" id="151635at2"/>
<keyword evidence="5" id="KW-0808">Transferase</keyword>
<reference evidence="12 13" key="1">
    <citation type="submission" date="2016-10" db="EMBL/GenBank/DDBJ databases">
        <authorList>
            <person name="de Groot N.N."/>
        </authorList>
    </citation>
    <scope>NUCLEOTIDE SEQUENCE [LARGE SCALE GENOMIC DNA]</scope>
    <source>
        <strain evidence="12 13">CGMCC 4.2026</strain>
    </source>
</reference>
<sequence length="439" mass="46857">MSTPSSAPDGGPLVDPGEPGRRLLPEGTGESVLASLRAAGPALLLFVAVRLFTVATLAALYHGSFTQVLHHLAVHWDAGWYMDVARHGYDRTLHTTLVHGHVHRPNIAFFPLYPALIRLTHTVLGGVVPWGACGLLVAGGSALVAAWGIHAATSHRYGSRVGTFTVVLWGIGPAAVVEGAGYSEATFTALAAWALHATLTRRWLWAGGLSVLAGLTRPTAIALALAVMVPAAVEIRARLRAPRPLPGGRPHDARSPAAGRDRTAGRTSTAAALWRPAAAVLLAPLGWLAFVVWTAWSLHRWDAYFRVQDIWHSRFDFGHSTVLRFRTLVTRSAPVHLYVPVVTALLVGAVVLVVIGVLQRQPLPFLVFSIVTVVIALGDAAYFNSRARFLLPAFPLLVPIATMLARLRNHATLIPILASATLGSAAYGTYLMLYSSAAP</sequence>
<dbReference type="RefSeq" id="WP_079175892.1">
    <property type="nucleotide sequence ID" value="NZ_FODD01000002.1"/>
</dbReference>
<feature type="transmembrane region" description="Helical" evidence="11">
    <location>
        <begin position="161"/>
        <end position="183"/>
    </location>
</feature>
<evidence type="ECO:0000256" key="1">
    <source>
        <dbReference type="ARBA" id="ARBA00004477"/>
    </source>
</evidence>
<feature type="region of interest" description="Disordered" evidence="10">
    <location>
        <begin position="243"/>
        <end position="263"/>
    </location>
</feature>
<feature type="transmembrane region" description="Helical" evidence="11">
    <location>
        <begin position="203"/>
        <end position="233"/>
    </location>
</feature>
<dbReference type="GO" id="GO:0000009">
    <property type="term" value="F:alpha-1,6-mannosyltransferase activity"/>
    <property type="evidence" value="ECO:0007669"/>
    <property type="project" value="InterPro"/>
</dbReference>
<protein>
    <submittedName>
        <fullName evidence="12">Uncharacterized protein</fullName>
    </submittedName>
</protein>
<comment type="subcellular location">
    <subcellularLocation>
        <location evidence="1">Endoplasmic reticulum membrane</location>
        <topology evidence="1">Multi-pass membrane protein</topology>
    </subcellularLocation>
</comment>
<evidence type="ECO:0000256" key="9">
    <source>
        <dbReference type="ARBA" id="ARBA00023136"/>
    </source>
</evidence>
<evidence type="ECO:0000256" key="2">
    <source>
        <dbReference type="ARBA" id="ARBA00004687"/>
    </source>
</evidence>
<dbReference type="GO" id="GO:0004376">
    <property type="term" value="F:GPI mannosyltransferase activity"/>
    <property type="evidence" value="ECO:0007669"/>
    <property type="project" value="InterPro"/>
</dbReference>
<feature type="transmembrane region" description="Helical" evidence="11">
    <location>
        <begin position="389"/>
        <end position="407"/>
    </location>
</feature>
<evidence type="ECO:0000256" key="6">
    <source>
        <dbReference type="ARBA" id="ARBA00022692"/>
    </source>
</evidence>
<evidence type="ECO:0000256" key="5">
    <source>
        <dbReference type="ARBA" id="ARBA00022679"/>
    </source>
</evidence>
<accession>A0A1H8E686</accession>
<dbReference type="AlphaFoldDB" id="A0A1H8E686"/>
<evidence type="ECO:0000256" key="4">
    <source>
        <dbReference type="ARBA" id="ARBA00022676"/>
    </source>
</evidence>
<keyword evidence="9 11" id="KW-0472">Membrane</keyword>
<name>A0A1H8E686_9ACTN</name>
<keyword evidence="6 11" id="KW-0812">Transmembrane</keyword>
<keyword evidence="7" id="KW-0256">Endoplasmic reticulum</keyword>
<feature type="region of interest" description="Disordered" evidence="10">
    <location>
        <begin position="1"/>
        <end position="25"/>
    </location>
</feature>
<evidence type="ECO:0000256" key="11">
    <source>
        <dbReference type="SAM" id="Phobius"/>
    </source>
</evidence>
<dbReference type="InterPro" id="IPR007315">
    <property type="entry name" value="PIG-V/Gpi18"/>
</dbReference>
<evidence type="ECO:0000256" key="8">
    <source>
        <dbReference type="ARBA" id="ARBA00022989"/>
    </source>
</evidence>
<evidence type="ECO:0000256" key="3">
    <source>
        <dbReference type="ARBA" id="ARBA00022502"/>
    </source>
</evidence>
<dbReference type="PANTHER" id="PTHR12468">
    <property type="entry name" value="GPI MANNOSYLTRANSFERASE 2"/>
    <property type="match status" value="1"/>
</dbReference>
<feature type="compositionally biased region" description="Basic and acidic residues" evidence="10">
    <location>
        <begin position="249"/>
        <end position="263"/>
    </location>
</feature>
<feature type="transmembrane region" description="Helical" evidence="11">
    <location>
        <begin position="365"/>
        <end position="383"/>
    </location>
</feature>
<dbReference type="Proteomes" id="UP000181951">
    <property type="component" value="Unassembled WGS sequence"/>
</dbReference>
<evidence type="ECO:0000313" key="12">
    <source>
        <dbReference type="EMBL" id="SEN15002.1"/>
    </source>
</evidence>
<feature type="transmembrane region" description="Helical" evidence="11">
    <location>
        <begin position="127"/>
        <end position="149"/>
    </location>
</feature>
<feature type="transmembrane region" description="Helical" evidence="11">
    <location>
        <begin position="337"/>
        <end position="358"/>
    </location>
</feature>
<proteinExistence type="predicted"/>
<evidence type="ECO:0000256" key="7">
    <source>
        <dbReference type="ARBA" id="ARBA00022824"/>
    </source>
</evidence>
<evidence type="ECO:0000313" key="13">
    <source>
        <dbReference type="Proteomes" id="UP000181951"/>
    </source>
</evidence>
<keyword evidence="4" id="KW-0328">Glycosyltransferase</keyword>
<evidence type="ECO:0000256" key="10">
    <source>
        <dbReference type="SAM" id="MobiDB-lite"/>
    </source>
</evidence>
<dbReference type="EMBL" id="FODD01000002">
    <property type="protein sequence ID" value="SEN15002.1"/>
    <property type="molecule type" value="Genomic_DNA"/>
</dbReference>
<dbReference type="STRING" id="310780.SAMN05216267_100236"/>
<dbReference type="UniPathway" id="UPA00196"/>